<evidence type="ECO:0000313" key="4">
    <source>
        <dbReference type="EnsemblMetazoa" id="AFUN021475-PA"/>
    </source>
</evidence>
<dbReference type="EnsemblMetazoa" id="AFUN021475-RA">
    <property type="protein sequence ID" value="AFUN021475-PA"/>
    <property type="gene ID" value="AFUN021475"/>
</dbReference>
<dbReference type="VEuPathDB" id="VectorBase:AFUN2_001692"/>
<proteinExistence type="predicted"/>
<dbReference type="PROSITE" id="PS51155">
    <property type="entry name" value="CHIT_BIND_RR_2"/>
    <property type="match status" value="1"/>
</dbReference>
<dbReference type="GO" id="GO:0062129">
    <property type="term" value="C:chitin-based extracellular matrix"/>
    <property type="evidence" value="ECO:0007669"/>
    <property type="project" value="TreeGrafter"/>
</dbReference>
<dbReference type="InterPro" id="IPR050468">
    <property type="entry name" value="Cuticle_Struct_Prot"/>
</dbReference>
<feature type="signal peptide" evidence="3">
    <location>
        <begin position="1"/>
        <end position="21"/>
    </location>
</feature>
<protein>
    <submittedName>
        <fullName evidence="4">Uncharacterized protein</fullName>
    </submittedName>
</protein>
<name>A0A4Y0BNZ7_ANOFN</name>
<organism evidence="4">
    <name type="scientific">Anopheles funestus</name>
    <name type="common">African malaria mosquito</name>
    <dbReference type="NCBI Taxonomy" id="62324"/>
    <lineage>
        <taxon>Eukaryota</taxon>
        <taxon>Metazoa</taxon>
        <taxon>Ecdysozoa</taxon>
        <taxon>Arthropoda</taxon>
        <taxon>Hexapoda</taxon>
        <taxon>Insecta</taxon>
        <taxon>Pterygota</taxon>
        <taxon>Neoptera</taxon>
        <taxon>Endopterygota</taxon>
        <taxon>Diptera</taxon>
        <taxon>Nematocera</taxon>
        <taxon>Culicoidea</taxon>
        <taxon>Culicidae</taxon>
        <taxon>Anophelinae</taxon>
        <taxon>Anopheles</taxon>
    </lineage>
</organism>
<feature type="chain" id="PRO_5021195213" evidence="3">
    <location>
        <begin position="22"/>
        <end position="132"/>
    </location>
</feature>
<keyword evidence="1 2" id="KW-0193">Cuticle</keyword>
<reference evidence="4" key="1">
    <citation type="submission" date="2020-05" db="UniProtKB">
        <authorList>
            <consortium name="EnsemblMetazoa"/>
        </authorList>
    </citation>
    <scope>IDENTIFICATION</scope>
    <source>
        <strain evidence="4">FUMOZ</strain>
    </source>
</reference>
<dbReference type="AlphaFoldDB" id="A0A4Y0BNZ7"/>
<dbReference type="PRINTS" id="PR00947">
    <property type="entry name" value="CUTICLE"/>
</dbReference>
<evidence type="ECO:0000256" key="2">
    <source>
        <dbReference type="PROSITE-ProRule" id="PRU00497"/>
    </source>
</evidence>
<evidence type="ECO:0000256" key="1">
    <source>
        <dbReference type="ARBA" id="ARBA00022460"/>
    </source>
</evidence>
<dbReference type="VEuPathDB" id="VectorBase:AFUN021475"/>
<dbReference type="STRING" id="62324.A0A4Y0BNZ7"/>
<dbReference type="Pfam" id="PF00379">
    <property type="entry name" value="Chitin_bind_4"/>
    <property type="match status" value="1"/>
</dbReference>
<evidence type="ECO:0000256" key="3">
    <source>
        <dbReference type="SAM" id="SignalP"/>
    </source>
</evidence>
<dbReference type="InterPro" id="IPR000618">
    <property type="entry name" value="Insect_cuticle"/>
</dbReference>
<keyword evidence="3" id="KW-0732">Signal</keyword>
<sequence>MNHKICLKVLLVTFLVYSAHGAPAQGVDPNLKSFYHDADDTEQMFSYRTNDGQAREETTSWDPQTGKLVISGWYRYVGPDGVSYTVQYVADENGFQPLGAHLPGADPNPDLYTISTPFSGGISKTVLLSLVG</sequence>
<dbReference type="GO" id="GO:0008010">
    <property type="term" value="F:structural constituent of chitin-based larval cuticle"/>
    <property type="evidence" value="ECO:0007669"/>
    <property type="project" value="TreeGrafter"/>
</dbReference>
<dbReference type="PROSITE" id="PS00233">
    <property type="entry name" value="CHIT_BIND_RR_1"/>
    <property type="match status" value="1"/>
</dbReference>
<dbReference type="PANTHER" id="PTHR10380:SF192">
    <property type="entry name" value="GEO02312P1"/>
    <property type="match status" value="1"/>
</dbReference>
<accession>A0A4Y0BNZ7</accession>
<dbReference type="PANTHER" id="PTHR10380">
    <property type="entry name" value="CUTICLE PROTEIN"/>
    <property type="match status" value="1"/>
</dbReference>
<dbReference type="InterPro" id="IPR031311">
    <property type="entry name" value="CHIT_BIND_RR_consensus"/>
</dbReference>